<feature type="binding site" evidence="1">
    <location>
        <position position="150"/>
    </location>
    <ligand>
        <name>CoA</name>
        <dbReference type="ChEBI" id="CHEBI:57287"/>
    </ligand>
</feature>
<dbReference type="InterPro" id="IPR003542">
    <property type="entry name" value="Enbac_synth_compD-like"/>
</dbReference>
<reference evidence="5 6" key="1">
    <citation type="submission" date="2019-11" db="EMBL/GenBank/DDBJ databases">
        <authorList>
            <person name="Dong K."/>
        </authorList>
    </citation>
    <scope>NUCLEOTIDE SEQUENCE [LARGE SCALE GENOMIC DNA]</scope>
    <source>
        <strain evidence="5 6">NBRC 112902</strain>
    </source>
</reference>
<evidence type="ECO:0000313" key="5">
    <source>
        <dbReference type="EMBL" id="MTH58743.1"/>
    </source>
</evidence>
<dbReference type="AlphaFoldDB" id="A0A844HFX2"/>
<sequence length="206" mass="22046">MNQTAPVRELLRRLLPADFGCAVLHVSQAAPPLMPGEEVAVARAIPKRRHEFALGRLALRMALAEAGHDLPPDRPIPSRADRRPDLPDGIRASLSHGGAFCVAVASPVGGPWVGVDIESATRSAPEGLAESVAPYRMTDDAPLLAFCVKEAMFKAQFPLTGRMLDFSDVPAVIRGGRARACLGARLIAARWGAAMDHYLAVSLWRG</sequence>
<dbReference type="GO" id="GO:0008897">
    <property type="term" value="F:holo-[acyl-carrier-protein] synthase activity"/>
    <property type="evidence" value="ECO:0007669"/>
    <property type="project" value="InterPro"/>
</dbReference>
<proteinExistence type="predicted"/>
<protein>
    <submittedName>
        <fullName evidence="5">4-phosphopantetheinyl transferase</fullName>
    </submittedName>
</protein>
<dbReference type="OrthoDB" id="8210607at2"/>
<dbReference type="PRINTS" id="PR01399">
    <property type="entry name" value="ENTSNTHTASED"/>
</dbReference>
<dbReference type="InterPro" id="IPR041354">
    <property type="entry name" value="4PPT_N"/>
</dbReference>
<keyword evidence="5" id="KW-0808">Transferase</keyword>
<evidence type="ECO:0000256" key="1">
    <source>
        <dbReference type="PIRSR" id="PIRSR603542-1"/>
    </source>
</evidence>
<comment type="cofactor">
    <cofactor evidence="2">
        <name>Mg(2+)</name>
        <dbReference type="ChEBI" id="CHEBI:18420"/>
    </cofactor>
</comment>
<feature type="binding site" evidence="1">
    <location>
        <position position="154"/>
    </location>
    <ligand>
        <name>CoA</name>
        <dbReference type="ChEBI" id="CHEBI:57287"/>
    </ligand>
</feature>
<feature type="binding site" evidence="2">
    <location>
        <position position="116"/>
    </location>
    <ligand>
        <name>Mg(2+)</name>
        <dbReference type="ChEBI" id="CHEBI:18420"/>
    </ligand>
</feature>
<comment type="caution">
    <text evidence="5">The sequence shown here is derived from an EMBL/GenBank/DDBJ whole genome shotgun (WGS) entry which is preliminary data.</text>
</comment>
<dbReference type="SUPFAM" id="SSF56214">
    <property type="entry name" value="4'-phosphopantetheinyl transferase"/>
    <property type="match status" value="2"/>
</dbReference>
<dbReference type="GO" id="GO:0000287">
    <property type="term" value="F:magnesium ion binding"/>
    <property type="evidence" value="ECO:0007669"/>
    <property type="project" value="InterPro"/>
</dbReference>
<dbReference type="EMBL" id="WMIG01000002">
    <property type="protein sequence ID" value="MTH58743.1"/>
    <property type="molecule type" value="Genomic_DNA"/>
</dbReference>
<keyword evidence="2" id="KW-0460">Magnesium</keyword>
<accession>A0A844HFX2</accession>
<dbReference type="GO" id="GO:0009366">
    <property type="term" value="C:enterobactin synthetase complex"/>
    <property type="evidence" value="ECO:0007669"/>
    <property type="project" value="InterPro"/>
</dbReference>
<organism evidence="5 6">
    <name type="scientific">Paracoccus litorisediminis</name>
    <dbReference type="NCBI Taxonomy" id="2006130"/>
    <lineage>
        <taxon>Bacteria</taxon>
        <taxon>Pseudomonadati</taxon>
        <taxon>Pseudomonadota</taxon>
        <taxon>Alphaproteobacteria</taxon>
        <taxon>Rhodobacterales</taxon>
        <taxon>Paracoccaceae</taxon>
        <taxon>Paracoccus</taxon>
    </lineage>
</organism>
<feature type="binding site" evidence="1">
    <location>
        <position position="56"/>
    </location>
    <ligand>
        <name>CoA</name>
        <dbReference type="ChEBI" id="CHEBI:57287"/>
    </ligand>
</feature>
<evidence type="ECO:0000259" key="4">
    <source>
        <dbReference type="Pfam" id="PF17837"/>
    </source>
</evidence>
<keyword evidence="6" id="KW-1185">Reference proteome</keyword>
<dbReference type="Pfam" id="PF17837">
    <property type="entry name" value="4PPT_N"/>
    <property type="match status" value="1"/>
</dbReference>
<feature type="binding site" evidence="1">
    <location>
        <position position="164"/>
    </location>
    <ligand>
        <name>CoA</name>
        <dbReference type="ChEBI" id="CHEBI:57287"/>
    </ligand>
</feature>
<dbReference type="PANTHER" id="PTHR38096">
    <property type="entry name" value="ENTEROBACTIN SYNTHASE COMPONENT D"/>
    <property type="match status" value="1"/>
</dbReference>
<dbReference type="Proteomes" id="UP000449846">
    <property type="component" value="Unassembled WGS sequence"/>
</dbReference>
<keyword evidence="2" id="KW-0479">Metal-binding</keyword>
<feature type="binding site" evidence="2">
    <location>
        <position position="117"/>
    </location>
    <ligand>
        <name>Mg(2+)</name>
        <dbReference type="ChEBI" id="CHEBI:18420"/>
    </ligand>
</feature>
<dbReference type="Gene3D" id="3.90.470.20">
    <property type="entry name" value="4'-phosphopantetheinyl transferase domain"/>
    <property type="match status" value="1"/>
</dbReference>
<feature type="binding site" evidence="1">
    <location>
        <position position="48"/>
    </location>
    <ligand>
        <name>CoA</name>
        <dbReference type="ChEBI" id="CHEBI:57287"/>
    </ligand>
</feature>
<feature type="region of interest" description="Disordered" evidence="3">
    <location>
        <begin position="68"/>
        <end position="88"/>
    </location>
</feature>
<dbReference type="PANTHER" id="PTHR38096:SF1">
    <property type="entry name" value="ENTEROBACTIN SYNTHASE COMPONENT D"/>
    <property type="match status" value="1"/>
</dbReference>
<dbReference type="RefSeq" id="WP_155038671.1">
    <property type="nucleotide sequence ID" value="NZ_WMIG01000002.1"/>
</dbReference>
<feature type="compositionally biased region" description="Basic and acidic residues" evidence="3">
    <location>
        <begin position="79"/>
        <end position="88"/>
    </location>
</feature>
<feature type="binding site" evidence="2">
    <location>
        <position position="118"/>
    </location>
    <ligand>
        <name>Mg(2+)</name>
        <dbReference type="ChEBI" id="CHEBI:18420"/>
    </ligand>
</feature>
<evidence type="ECO:0000256" key="3">
    <source>
        <dbReference type="SAM" id="MobiDB-lite"/>
    </source>
</evidence>
<evidence type="ECO:0000256" key="2">
    <source>
        <dbReference type="PIRSR" id="PIRSR603542-2"/>
    </source>
</evidence>
<name>A0A844HFX2_9RHOB</name>
<gene>
    <name evidence="5" type="ORF">GL300_05910</name>
</gene>
<dbReference type="GO" id="GO:0005886">
    <property type="term" value="C:plasma membrane"/>
    <property type="evidence" value="ECO:0007669"/>
    <property type="project" value="TreeGrafter"/>
</dbReference>
<dbReference type="GO" id="GO:0009239">
    <property type="term" value="P:enterobactin biosynthetic process"/>
    <property type="evidence" value="ECO:0007669"/>
    <property type="project" value="InterPro"/>
</dbReference>
<feature type="binding site" evidence="1">
    <location>
        <begin position="95"/>
        <end position="96"/>
    </location>
    <ligand>
        <name>CoA</name>
        <dbReference type="ChEBI" id="CHEBI:57287"/>
    </ligand>
</feature>
<evidence type="ECO:0000313" key="6">
    <source>
        <dbReference type="Proteomes" id="UP000449846"/>
    </source>
</evidence>
<feature type="domain" description="4'-phosphopantetheinyl transferase N-terminal" evidence="4">
    <location>
        <begin position="37"/>
        <end position="106"/>
    </location>
</feature>
<dbReference type="InterPro" id="IPR037143">
    <property type="entry name" value="4-PPantetheinyl_Trfase_dom_sf"/>
</dbReference>
<feature type="binding site" evidence="1">
    <location>
        <position position="116"/>
    </location>
    <ligand>
        <name>CoA</name>
        <dbReference type="ChEBI" id="CHEBI:57287"/>
    </ligand>
</feature>